<dbReference type="OrthoDB" id="1366698at2"/>
<evidence type="ECO:0000259" key="1">
    <source>
        <dbReference type="Pfam" id="PF13474"/>
    </source>
</evidence>
<organism evidence="2 3">
    <name type="scientific">Prosthecochloris marina</name>
    <dbReference type="NCBI Taxonomy" id="2017681"/>
    <lineage>
        <taxon>Bacteria</taxon>
        <taxon>Pseudomonadati</taxon>
        <taxon>Chlorobiota</taxon>
        <taxon>Chlorobiia</taxon>
        <taxon>Chlorobiales</taxon>
        <taxon>Chlorobiaceae</taxon>
        <taxon>Prosthecochloris</taxon>
    </lineage>
</organism>
<evidence type="ECO:0000313" key="3">
    <source>
        <dbReference type="Proteomes" id="UP000246278"/>
    </source>
</evidence>
<dbReference type="RefSeq" id="WP_110023747.1">
    <property type="nucleotide sequence ID" value="NZ_PDNZ01000006.1"/>
</dbReference>
<reference evidence="3" key="1">
    <citation type="submission" date="2017-10" db="EMBL/GenBank/DDBJ databases">
        <authorList>
            <person name="Gaisin V.A."/>
            <person name="Rysina M.S."/>
            <person name="Grouzdev D.S."/>
        </authorList>
    </citation>
    <scope>NUCLEOTIDE SEQUENCE [LARGE SCALE GENOMIC DNA]</scope>
    <source>
        <strain evidence="3">V1</strain>
    </source>
</reference>
<name>A0A317T4R0_9CHLB</name>
<evidence type="ECO:0000313" key="2">
    <source>
        <dbReference type="EMBL" id="PWW81628.1"/>
    </source>
</evidence>
<dbReference type="SUPFAM" id="SSF54427">
    <property type="entry name" value="NTF2-like"/>
    <property type="match status" value="1"/>
</dbReference>
<comment type="caution">
    <text evidence="2">The sequence shown here is derived from an EMBL/GenBank/DDBJ whole genome shotgun (WGS) entry which is preliminary data.</text>
</comment>
<feature type="domain" description="SnoaL-like" evidence="1">
    <location>
        <begin position="11"/>
        <end position="118"/>
    </location>
</feature>
<protein>
    <recommendedName>
        <fullName evidence="1">SnoaL-like domain-containing protein</fullName>
    </recommendedName>
</protein>
<dbReference type="AlphaFoldDB" id="A0A317T4R0"/>
<dbReference type="InterPro" id="IPR032710">
    <property type="entry name" value="NTF2-like_dom_sf"/>
</dbReference>
<dbReference type="Proteomes" id="UP000246278">
    <property type="component" value="Unassembled WGS sequence"/>
</dbReference>
<dbReference type="Gene3D" id="3.10.450.50">
    <property type="match status" value="1"/>
</dbReference>
<dbReference type="EMBL" id="PDNZ01000006">
    <property type="protein sequence ID" value="PWW81628.1"/>
    <property type="molecule type" value="Genomic_DNA"/>
</dbReference>
<sequence length="139" mass="16108">MDNNELTAALEKILDRYLDAWNKKDLKTLDRLSADDGEFYGSDPEEVMDKQALMAMFSRFFEDTTSSYLYTVDSRKIRITPDGKSAIIMERITFLEWSPKIPMCQTLHVINTNGHWTIDFICWGFVIKNDDVGKLNDVL</sequence>
<keyword evidence="3" id="KW-1185">Reference proteome</keyword>
<proteinExistence type="predicted"/>
<gene>
    <name evidence="2" type="ORF">CR164_09480</name>
</gene>
<accession>A0A317T4R0</accession>
<dbReference type="InterPro" id="IPR037401">
    <property type="entry name" value="SnoaL-like"/>
</dbReference>
<dbReference type="Pfam" id="PF13474">
    <property type="entry name" value="SnoaL_3"/>
    <property type="match status" value="1"/>
</dbReference>